<dbReference type="AlphaFoldDB" id="A0A3S3SK83"/>
<dbReference type="GO" id="GO:0016740">
    <property type="term" value="F:transferase activity"/>
    <property type="evidence" value="ECO:0007669"/>
    <property type="project" value="UniProtKB-KW"/>
</dbReference>
<evidence type="ECO:0000313" key="2">
    <source>
        <dbReference type="EMBL" id="RWX44564.1"/>
    </source>
</evidence>
<dbReference type="EMBL" id="MTKO01000092">
    <property type="protein sequence ID" value="RWX44564.1"/>
    <property type="molecule type" value="Genomic_DNA"/>
</dbReference>
<organism evidence="2 3">
    <name type="scientific">Candidatus Electrothrix aarhusensis</name>
    <dbReference type="NCBI Taxonomy" id="1859131"/>
    <lineage>
        <taxon>Bacteria</taxon>
        <taxon>Pseudomonadati</taxon>
        <taxon>Thermodesulfobacteriota</taxon>
        <taxon>Desulfobulbia</taxon>
        <taxon>Desulfobulbales</taxon>
        <taxon>Desulfobulbaceae</taxon>
        <taxon>Candidatus Electrothrix</taxon>
    </lineage>
</organism>
<proteinExistence type="predicted"/>
<dbReference type="Proteomes" id="UP000287853">
    <property type="component" value="Unassembled WGS sequence"/>
</dbReference>
<keyword evidence="3" id="KW-1185">Reference proteome</keyword>
<reference evidence="2 3" key="1">
    <citation type="submission" date="2017-01" db="EMBL/GenBank/DDBJ databases">
        <title>The cable genome- insights into the physiology and evolution of filamentous bacteria capable of sulfide oxidation via long distance electron transfer.</title>
        <authorList>
            <person name="Schreiber L."/>
            <person name="Bjerg J.T."/>
            <person name="Boggild A."/>
            <person name="Van De Vossenberg J."/>
            <person name="Meysman F."/>
            <person name="Nielsen L.P."/>
            <person name="Schramm A."/>
            <person name="Kjeldsen K.U."/>
        </authorList>
    </citation>
    <scope>NUCLEOTIDE SEQUENCE [LARGE SCALE GENOMIC DNA]</scope>
    <source>
        <strain evidence="2">MCF</strain>
    </source>
</reference>
<accession>A0A3S3SK83</accession>
<evidence type="ECO:0000313" key="3">
    <source>
        <dbReference type="Proteomes" id="UP000287853"/>
    </source>
</evidence>
<dbReference type="CDD" id="cd05403">
    <property type="entry name" value="NT_KNTase_like"/>
    <property type="match status" value="1"/>
</dbReference>
<dbReference type="Pfam" id="PF18765">
    <property type="entry name" value="Polbeta"/>
    <property type="match status" value="1"/>
</dbReference>
<comment type="caution">
    <text evidence="2">The sequence shown here is derived from an EMBL/GenBank/DDBJ whole genome shotgun (WGS) entry which is preliminary data.</text>
</comment>
<protein>
    <submittedName>
        <fullName evidence="2">Nucleotidyltransferase domain-containing protein</fullName>
    </submittedName>
</protein>
<feature type="domain" description="Polymerase beta nucleotidyltransferase" evidence="1">
    <location>
        <begin position="17"/>
        <end position="108"/>
    </location>
</feature>
<dbReference type="InterPro" id="IPR041633">
    <property type="entry name" value="Polbeta"/>
</dbReference>
<gene>
    <name evidence="2" type="ORF">H206_01478</name>
</gene>
<sequence>MNIKGKIEYGLSQKIIKEINTVFRKFEEVEKAVLYGSRAKGNYKPGSDIDITLKGKKLNLQLLNKIDIDLDDLLLPYMFDISIYDHINNNDLIDHIQRVGKIFYKKNSAQQTQK</sequence>
<evidence type="ECO:0000259" key="1">
    <source>
        <dbReference type="Pfam" id="PF18765"/>
    </source>
</evidence>
<name>A0A3S3SK83_9BACT</name>
<dbReference type="InterPro" id="IPR043519">
    <property type="entry name" value="NT_sf"/>
</dbReference>
<dbReference type="SUPFAM" id="SSF81301">
    <property type="entry name" value="Nucleotidyltransferase"/>
    <property type="match status" value="1"/>
</dbReference>
<dbReference type="Gene3D" id="3.30.460.10">
    <property type="entry name" value="Beta Polymerase, domain 2"/>
    <property type="match status" value="1"/>
</dbReference>
<keyword evidence="2" id="KW-0808">Transferase</keyword>